<dbReference type="Proteomes" id="UP000050761">
    <property type="component" value="Unassembled WGS sequence"/>
</dbReference>
<protein>
    <submittedName>
        <fullName evidence="1 3">Uncharacterized protein</fullName>
    </submittedName>
</protein>
<evidence type="ECO:0000313" key="3">
    <source>
        <dbReference type="WBParaSite" id="HPBE_0001436501-mRNA-1"/>
    </source>
</evidence>
<accession>A0A183FZZ0</accession>
<proteinExistence type="predicted"/>
<evidence type="ECO:0000313" key="1">
    <source>
        <dbReference type="EMBL" id="VDO99402.1"/>
    </source>
</evidence>
<keyword evidence="2" id="KW-1185">Reference proteome</keyword>
<accession>A0A3P8DT87</accession>
<dbReference type="WBParaSite" id="HPBE_0001436501-mRNA-1">
    <property type="protein sequence ID" value="HPBE_0001436501-mRNA-1"/>
    <property type="gene ID" value="HPBE_0001436501"/>
</dbReference>
<organism evidence="2 3">
    <name type="scientific">Heligmosomoides polygyrus</name>
    <name type="common">Parasitic roundworm</name>
    <dbReference type="NCBI Taxonomy" id="6339"/>
    <lineage>
        <taxon>Eukaryota</taxon>
        <taxon>Metazoa</taxon>
        <taxon>Ecdysozoa</taxon>
        <taxon>Nematoda</taxon>
        <taxon>Chromadorea</taxon>
        <taxon>Rhabditida</taxon>
        <taxon>Rhabditina</taxon>
        <taxon>Rhabditomorpha</taxon>
        <taxon>Strongyloidea</taxon>
        <taxon>Heligmosomidae</taxon>
        <taxon>Heligmosomoides</taxon>
    </lineage>
</organism>
<gene>
    <name evidence="1" type="ORF">HPBE_LOCUS14366</name>
</gene>
<name>A0A183FZZ0_HELPZ</name>
<evidence type="ECO:0000313" key="2">
    <source>
        <dbReference type="Proteomes" id="UP000050761"/>
    </source>
</evidence>
<reference evidence="1 2" key="1">
    <citation type="submission" date="2018-11" db="EMBL/GenBank/DDBJ databases">
        <authorList>
            <consortium name="Pathogen Informatics"/>
        </authorList>
    </citation>
    <scope>NUCLEOTIDE SEQUENCE [LARGE SCALE GENOMIC DNA]</scope>
</reference>
<dbReference type="EMBL" id="UZAH01028330">
    <property type="protein sequence ID" value="VDO99402.1"/>
    <property type="molecule type" value="Genomic_DNA"/>
</dbReference>
<dbReference type="AlphaFoldDB" id="A0A183FZZ0"/>
<sequence length="103" mass="11321">MFIKKKRELRMHLARSSGASAADSIQRRMEEWPFWKALQFLVLTVSTGLRFSSVVPSSSKKQPDVVLLEDSEESVSQPLSALASSTGKAKAKAQIGLAKEKSN</sequence>
<reference evidence="3" key="2">
    <citation type="submission" date="2019-09" db="UniProtKB">
        <authorList>
            <consortium name="WormBaseParasite"/>
        </authorList>
    </citation>
    <scope>IDENTIFICATION</scope>
</reference>